<evidence type="ECO:0000313" key="2">
    <source>
        <dbReference type="EMBL" id="SIO93918.1"/>
    </source>
</evidence>
<proteinExistence type="predicted"/>
<keyword evidence="1" id="KW-0812">Transmembrane</keyword>
<keyword evidence="1" id="KW-1133">Transmembrane helix</keyword>
<dbReference type="EMBL" id="FSSB01000010">
    <property type="protein sequence ID" value="SIO93918.1"/>
    <property type="molecule type" value="Genomic_DNA"/>
</dbReference>
<protein>
    <submittedName>
        <fullName evidence="2">Uncharacterized protein</fullName>
    </submittedName>
</protein>
<dbReference type="Proteomes" id="UP000184774">
    <property type="component" value="Unassembled WGS sequence"/>
</dbReference>
<dbReference type="OrthoDB" id="5917376at2"/>
<sequence length="119" mass="13825">MPAEKLTKQRLIHIIVILTILIAAFFWRTYRYSEPEQLSCNYPCQVTIDGQSTFITTGKEAGTISMFPAQKSWSIVERSPQIEKNDDGQIKLTLKLENRVQFTLVTGMHKKYIIYIKNR</sequence>
<reference evidence="2 3" key="1">
    <citation type="submission" date="2016-12" db="EMBL/GenBank/DDBJ databases">
        <authorList>
            <person name="Song W.-J."/>
            <person name="Kurnit D.M."/>
        </authorList>
    </citation>
    <scope>NUCLEOTIDE SEQUENCE [LARGE SCALE GENOMIC DNA]</scope>
    <source>
        <strain evidence="2 3">CECT 9026</strain>
    </source>
</reference>
<gene>
    <name evidence="2" type="ORF">VSP9026_01597</name>
</gene>
<feature type="transmembrane region" description="Helical" evidence="1">
    <location>
        <begin position="12"/>
        <end position="30"/>
    </location>
</feature>
<evidence type="ECO:0000313" key="3">
    <source>
        <dbReference type="Proteomes" id="UP000184774"/>
    </source>
</evidence>
<keyword evidence="1" id="KW-0472">Membrane</keyword>
<dbReference type="AlphaFoldDB" id="A0A1N6M3B6"/>
<dbReference type="RefSeq" id="WP_074372474.1">
    <property type="nucleotide sequence ID" value="NZ_AP024907.1"/>
</dbReference>
<accession>A0A1N6M3B6</accession>
<organism evidence="2 3">
    <name type="scientific">Vibrio spartinae</name>
    <dbReference type="NCBI Taxonomy" id="1918945"/>
    <lineage>
        <taxon>Bacteria</taxon>
        <taxon>Pseudomonadati</taxon>
        <taxon>Pseudomonadota</taxon>
        <taxon>Gammaproteobacteria</taxon>
        <taxon>Vibrionales</taxon>
        <taxon>Vibrionaceae</taxon>
        <taxon>Vibrio</taxon>
    </lineage>
</organism>
<name>A0A1N6M3B6_9VIBR</name>
<evidence type="ECO:0000256" key="1">
    <source>
        <dbReference type="SAM" id="Phobius"/>
    </source>
</evidence>